<dbReference type="Pfam" id="PF05656">
    <property type="entry name" value="DUF805"/>
    <property type="match status" value="1"/>
</dbReference>
<accession>A0A366E9I4</accession>
<keyword evidence="1" id="KW-0472">Membrane</keyword>
<dbReference type="PANTHER" id="PTHR34980:SF2">
    <property type="entry name" value="INNER MEMBRANE PROTEIN YHAH-RELATED"/>
    <property type="match status" value="1"/>
</dbReference>
<keyword evidence="1" id="KW-0812">Transmembrane</keyword>
<feature type="transmembrane region" description="Helical" evidence="1">
    <location>
        <begin position="75"/>
        <end position="95"/>
    </location>
</feature>
<feature type="transmembrane region" description="Helical" evidence="1">
    <location>
        <begin position="45"/>
        <end position="63"/>
    </location>
</feature>
<evidence type="ECO:0000313" key="2">
    <source>
        <dbReference type="EMBL" id="RBO98419.1"/>
    </source>
</evidence>
<gene>
    <name evidence="2" type="ORF">DFR47_10113</name>
</gene>
<dbReference type="EMBL" id="QNRH01000001">
    <property type="protein sequence ID" value="RBO98419.1"/>
    <property type="molecule type" value="Genomic_DNA"/>
</dbReference>
<keyword evidence="1" id="KW-1133">Transmembrane helix</keyword>
<dbReference type="GO" id="GO:0005886">
    <property type="term" value="C:plasma membrane"/>
    <property type="evidence" value="ECO:0007669"/>
    <property type="project" value="TreeGrafter"/>
</dbReference>
<proteinExistence type="predicted"/>
<organism evidence="2 3">
    <name type="scientific">Pseudochrobactrum asaccharolyticum</name>
    <dbReference type="NCBI Taxonomy" id="354351"/>
    <lineage>
        <taxon>Bacteria</taxon>
        <taxon>Pseudomonadati</taxon>
        <taxon>Pseudomonadota</taxon>
        <taxon>Alphaproteobacteria</taxon>
        <taxon>Hyphomicrobiales</taxon>
        <taxon>Brucellaceae</taxon>
        <taxon>Pseudochrobactrum</taxon>
    </lineage>
</organism>
<dbReference type="Proteomes" id="UP000252893">
    <property type="component" value="Unassembled WGS sequence"/>
</dbReference>
<protein>
    <submittedName>
        <fullName evidence="2">Uncharacterized membrane protein YhaH (DUF805 family)</fullName>
    </submittedName>
</protein>
<keyword evidence="3" id="KW-1185">Reference proteome</keyword>
<reference evidence="2 3" key="1">
    <citation type="submission" date="2018-06" db="EMBL/GenBank/DDBJ databases">
        <title>Genomic Encyclopedia of Type Strains, Phase IV (KMG-IV): sequencing the most valuable type-strain genomes for metagenomic binning, comparative biology and taxonomic classification.</title>
        <authorList>
            <person name="Goeker M."/>
        </authorList>
    </citation>
    <scope>NUCLEOTIDE SEQUENCE [LARGE SCALE GENOMIC DNA]</scope>
    <source>
        <strain evidence="2 3">DSM 25619</strain>
    </source>
</reference>
<dbReference type="PANTHER" id="PTHR34980">
    <property type="entry name" value="INNER MEMBRANE PROTEIN-RELATED-RELATED"/>
    <property type="match status" value="1"/>
</dbReference>
<name>A0A366E9I4_9HYPH</name>
<evidence type="ECO:0000313" key="3">
    <source>
        <dbReference type="Proteomes" id="UP000252893"/>
    </source>
</evidence>
<comment type="caution">
    <text evidence="2">The sequence shown here is derived from an EMBL/GenBank/DDBJ whole genome shotgun (WGS) entry which is preliminary data.</text>
</comment>
<sequence>MRHYVDFEGRASRTQYWLYTLTLFGITVVALALDLIIDDQSAEPAAFFTGIVVLAHFIPSLAITARRLHDIGKSAWWLLLMLAPGIGSIVLLVFMCTPTKTGENRFNTHIGETQSFERKPHFEGTEQSSLHQLEKIASLRATGAIDEDEFKQLKANVLARSSL</sequence>
<dbReference type="InterPro" id="IPR008523">
    <property type="entry name" value="DUF805"/>
</dbReference>
<feature type="transmembrane region" description="Helical" evidence="1">
    <location>
        <begin position="16"/>
        <end position="33"/>
    </location>
</feature>
<dbReference type="AlphaFoldDB" id="A0A366E9I4"/>
<evidence type="ECO:0000256" key="1">
    <source>
        <dbReference type="SAM" id="Phobius"/>
    </source>
</evidence>